<organism evidence="2 3">
    <name type="scientific">Streptomyces durmitorensis</name>
    <dbReference type="NCBI Taxonomy" id="319947"/>
    <lineage>
        <taxon>Bacteria</taxon>
        <taxon>Bacillati</taxon>
        <taxon>Actinomycetota</taxon>
        <taxon>Actinomycetes</taxon>
        <taxon>Kitasatosporales</taxon>
        <taxon>Streptomycetaceae</taxon>
        <taxon>Streptomyces</taxon>
    </lineage>
</organism>
<accession>A0ABY4Q0Y8</accession>
<dbReference type="EMBL" id="CP097289">
    <property type="protein sequence ID" value="UQT59204.1"/>
    <property type="molecule type" value="Genomic_DNA"/>
</dbReference>
<gene>
    <name evidence="2" type="ORF">M4V62_31360</name>
</gene>
<proteinExistence type="predicted"/>
<keyword evidence="3" id="KW-1185">Reference proteome</keyword>
<dbReference type="RefSeq" id="WP_249590560.1">
    <property type="nucleotide sequence ID" value="NZ_BAAAQL010000055.1"/>
</dbReference>
<sequence length="220" mass="23794">MTKRTAVGLPPELARRTNLVLRPKDAADVYAHPRPEMARLVKNGAARRLATGYYLLVPGRHLGDDTWRPDLHAVGLGIGQADYGQDGAALMGVGAARQFGAVPREIAVTFIAVPKQRPPLETDVGQVVFVRRDMTVLDLERIETEVTPGWVTTPEQTLLDLAARPALGGLPPDAITEALRALWLRADTDLLTELAAGQRKTAALKRARHLIEGDPDAGPN</sequence>
<evidence type="ECO:0000259" key="1">
    <source>
        <dbReference type="Pfam" id="PF09407"/>
    </source>
</evidence>
<reference evidence="2 3" key="1">
    <citation type="submission" date="2022-05" db="EMBL/GenBank/DDBJ databases">
        <authorList>
            <person name="Zhou X."/>
            <person name="Li K."/>
            <person name="Man Y."/>
        </authorList>
    </citation>
    <scope>NUCLEOTIDE SEQUENCE [LARGE SCALE GENOMIC DNA]</scope>
    <source>
        <strain evidence="2 3">MS405</strain>
    </source>
</reference>
<dbReference type="Proteomes" id="UP000829992">
    <property type="component" value="Chromosome"/>
</dbReference>
<feature type="domain" description="AbiEi antitoxin C-terminal" evidence="1">
    <location>
        <begin position="89"/>
        <end position="212"/>
    </location>
</feature>
<dbReference type="Pfam" id="PF09407">
    <property type="entry name" value="AbiEi_1"/>
    <property type="match status" value="1"/>
</dbReference>
<protein>
    <submittedName>
        <fullName evidence="2">Type IV toxin-antitoxin system AbiEi family antitoxin</fullName>
    </submittedName>
</protein>
<evidence type="ECO:0000313" key="2">
    <source>
        <dbReference type="EMBL" id="UQT59204.1"/>
    </source>
</evidence>
<dbReference type="InterPro" id="IPR018547">
    <property type="entry name" value="AbiEi_C"/>
</dbReference>
<name>A0ABY4Q0Y8_9ACTN</name>
<evidence type="ECO:0000313" key="3">
    <source>
        <dbReference type="Proteomes" id="UP000829992"/>
    </source>
</evidence>